<evidence type="ECO:0000313" key="2">
    <source>
        <dbReference type="Proteomes" id="UP000824120"/>
    </source>
</evidence>
<name>A0A9J5WKS6_SOLCO</name>
<gene>
    <name evidence="1" type="ORF">H5410_055766</name>
</gene>
<proteinExistence type="predicted"/>
<keyword evidence="2" id="KW-1185">Reference proteome</keyword>
<dbReference type="EMBL" id="JACXVP010000011">
    <property type="protein sequence ID" value="KAG5575632.1"/>
    <property type="molecule type" value="Genomic_DNA"/>
</dbReference>
<protein>
    <submittedName>
        <fullName evidence="1">Uncharacterized protein</fullName>
    </submittedName>
</protein>
<accession>A0A9J5WKS6</accession>
<sequence length="125" mass="14299">MFCCIFGLQWVMPQNVKEAYSSWNTWRVDKSIKKVWLMIPGVNFGVYGLKGTIDVLMGSQQSSPNHSLKAKCLLMLFSWVKLTLHWFSSYLASTSIIPLGTCYLPSVIVRDNSDRQDLGKWEETT</sequence>
<reference evidence="1 2" key="1">
    <citation type="submission" date="2020-09" db="EMBL/GenBank/DDBJ databases">
        <title>De no assembly of potato wild relative species, Solanum commersonii.</title>
        <authorList>
            <person name="Cho K."/>
        </authorList>
    </citation>
    <scope>NUCLEOTIDE SEQUENCE [LARGE SCALE GENOMIC DNA]</scope>
    <source>
        <strain evidence="1">LZ3.2</strain>
        <tissue evidence="1">Leaf</tissue>
    </source>
</reference>
<comment type="caution">
    <text evidence="1">The sequence shown here is derived from an EMBL/GenBank/DDBJ whole genome shotgun (WGS) entry which is preliminary data.</text>
</comment>
<evidence type="ECO:0000313" key="1">
    <source>
        <dbReference type="EMBL" id="KAG5575632.1"/>
    </source>
</evidence>
<dbReference type="AlphaFoldDB" id="A0A9J5WKS6"/>
<dbReference type="OrthoDB" id="1210636at2759"/>
<organism evidence="1 2">
    <name type="scientific">Solanum commersonii</name>
    <name type="common">Commerson's wild potato</name>
    <name type="synonym">Commerson's nightshade</name>
    <dbReference type="NCBI Taxonomy" id="4109"/>
    <lineage>
        <taxon>Eukaryota</taxon>
        <taxon>Viridiplantae</taxon>
        <taxon>Streptophyta</taxon>
        <taxon>Embryophyta</taxon>
        <taxon>Tracheophyta</taxon>
        <taxon>Spermatophyta</taxon>
        <taxon>Magnoliopsida</taxon>
        <taxon>eudicotyledons</taxon>
        <taxon>Gunneridae</taxon>
        <taxon>Pentapetalae</taxon>
        <taxon>asterids</taxon>
        <taxon>lamiids</taxon>
        <taxon>Solanales</taxon>
        <taxon>Solanaceae</taxon>
        <taxon>Solanoideae</taxon>
        <taxon>Solaneae</taxon>
        <taxon>Solanum</taxon>
    </lineage>
</organism>
<dbReference type="Proteomes" id="UP000824120">
    <property type="component" value="Chromosome 11"/>
</dbReference>